<dbReference type="eggNOG" id="ENOG502ZMPS">
    <property type="taxonomic scope" value="Bacteria"/>
</dbReference>
<dbReference type="RefSeq" id="WP_018066957.1">
    <property type="nucleotide sequence ID" value="NZ_AQWH01000030.1"/>
</dbReference>
<keyword evidence="3" id="KW-1185">Reference proteome</keyword>
<accession>A0A1U9Z2E9</accession>
<dbReference type="KEGG" id="mmed:Mame_02540"/>
<evidence type="ECO:0000256" key="1">
    <source>
        <dbReference type="SAM" id="Phobius"/>
    </source>
</evidence>
<keyword evidence="1" id="KW-0812">Transmembrane</keyword>
<reference evidence="2 3" key="1">
    <citation type="submission" date="2017-03" db="EMBL/GenBank/DDBJ databases">
        <title>Foreign affairs: Plasmid Transfer between Roseobacters and Rhizobia.</title>
        <authorList>
            <person name="Bartling P."/>
            <person name="Bunk B."/>
            <person name="Overmann J."/>
            <person name="Brinkmann H."/>
            <person name="Petersen J."/>
        </authorList>
    </citation>
    <scope>NUCLEOTIDE SEQUENCE [LARGE SCALE GENOMIC DNA]</scope>
    <source>
        <strain evidence="2 3">MACL11</strain>
    </source>
</reference>
<evidence type="ECO:0000313" key="2">
    <source>
        <dbReference type="EMBL" id="AQZ51867.1"/>
    </source>
</evidence>
<dbReference type="OrthoDB" id="8445114at2"/>
<name>A0A1U9Z2E9_9HYPH</name>
<dbReference type="STRING" id="1122214.Mame_02540"/>
<gene>
    <name evidence="2" type="ORF">Mame_02540</name>
</gene>
<dbReference type="Proteomes" id="UP000191135">
    <property type="component" value="Chromosome"/>
</dbReference>
<proteinExistence type="predicted"/>
<evidence type="ECO:0000313" key="3">
    <source>
        <dbReference type="Proteomes" id="UP000191135"/>
    </source>
</evidence>
<sequence>METWIWVAIAIAAVVAAYYFLLRPKSQPTASDVSVDETYKWAASEFRRSYPDERVAAVIGDKEMETFFLRLVNGKVGIYRSRRGKGQAIIVVQSDYRLRALPEANGLQVDYPEADFFSGNYLFQTERDAADVSTWMLNAR</sequence>
<keyword evidence="1" id="KW-1133">Transmembrane helix</keyword>
<dbReference type="EMBL" id="CP020330">
    <property type="protein sequence ID" value="AQZ51867.1"/>
    <property type="molecule type" value="Genomic_DNA"/>
</dbReference>
<protein>
    <submittedName>
        <fullName evidence="2">Uncharacterized protein</fullName>
    </submittedName>
</protein>
<dbReference type="AlphaFoldDB" id="A0A1U9Z2E9"/>
<organism evidence="2 3">
    <name type="scientific">Martelella mediterranea DSM 17316</name>
    <dbReference type="NCBI Taxonomy" id="1122214"/>
    <lineage>
        <taxon>Bacteria</taxon>
        <taxon>Pseudomonadati</taxon>
        <taxon>Pseudomonadota</taxon>
        <taxon>Alphaproteobacteria</taxon>
        <taxon>Hyphomicrobiales</taxon>
        <taxon>Aurantimonadaceae</taxon>
        <taxon>Martelella</taxon>
    </lineage>
</organism>
<feature type="transmembrane region" description="Helical" evidence="1">
    <location>
        <begin position="6"/>
        <end position="22"/>
    </location>
</feature>
<keyword evidence="1" id="KW-0472">Membrane</keyword>